<sequence>MEENAHKPAKSLSLILLWISILMFSAANSIIAKLGLLGAHHLKNGRNPISFCNILFVANIIAGIVLFIIHRKSWKKQTLSTIPQKSWWLMLFLAVISGVIAPSLFFIGLMLTKVINVVLISTLDVPLTLFFAWLILKEKPRIGTVIAALITIAGIIITFILHAKNPMDMEMRMTMANVGKGSLGHFFATVPKIGEICIAVATFFTIFSVEFGRKVLRQVPTGIFSVFRMIAGAVIFFIIVLSVFGWVHFADVFSPYLWGWMLVYGGGIIAFGLFLWYRAMQNTNASDLSTANSVQPVTGIFFAYLILSEIPDSGQITGGIVIIVGIGIGLAATLIAQKKQRELETLPKEEKFSPKKSQSYIGL</sequence>
<evidence type="ECO:0000256" key="1">
    <source>
        <dbReference type="ARBA" id="ARBA00004651"/>
    </source>
</evidence>
<accession>A0A2A4YIE3</accession>
<evidence type="ECO:0000313" key="8">
    <source>
        <dbReference type="EMBL" id="PCI94474.1"/>
    </source>
</evidence>
<feature type="transmembrane region" description="Helical" evidence="6">
    <location>
        <begin position="143"/>
        <end position="163"/>
    </location>
</feature>
<gene>
    <name evidence="8" type="ORF">COB11_03820</name>
</gene>
<feature type="transmembrane region" description="Helical" evidence="6">
    <location>
        <begin position="48"/>
        <end position="69"/>
    </location>
</feature>
<evidence type="ECO:0000256" key="3">
    <source>
        <dbReference type="ARBA" id="ARBA00022692"/>
    </source>
</evidence>
<dbReference type="PANTHER" id="PTHR32322:SF18">
    <property type="entry name" value="S-ADENOSYLMETHIONINE_S-ADENOSYLHOMOCYSTEINE TRANSPORTER"/>
    <property type="match status" value="1"/>
</dbReference>
<evidence type="ECO:0000256" key="4">
    <source>
        <dbReference type="ARBA" id="ARBA00022989"/>
    </source>
</evidence>
<protein>
    <submittedName>
        <fullName evidence="8">EamA family transporter</fullName>
    </submittedName>
</protein>
<dbReference type="InterPro" id="IPR037185">
    <property type="entry name" value="EmrE-like"/>
</dbReference>
<comment type="caution">
    <text evidence="8">The sequence shown here is derived from an EMBL/GenBank/DDBJ whole genome shotgun (WGS) entry which is preliminary data.</text>
</comment>
<dbReference type="GO" id="GO:0005886">
    <property type="term" value="C:plasma membrane"/>
    <property type="evidence" value="ECO:0007669"/>
    <property type="project" value="UniProtKB-SubCell"/>
</dbReference>
<evidence type="ECO:0000313" key="9">
    <source>
        <dbReference type="Proteomes" id="UP000217838"/>
    </source>
</evidence>
<feature type="transmembrane region" description="Helical" evidence="6">
    <location>
        <begin position="289"/>
        <end position="307"/>
    </location>
</feature>
<dbReference type="EMBL" id="NVUU01000038">
    <property type="protein sequence ID" value="PCI94474.1"/>
    <property type="molecule type" value="Genomic_DNA"/>
</dbReference>
<feature type="transmembrane region" description="Helical" evidence="6">
    <location>
        <begin position="12"/>
        <end position="36"/>
    </location>
</feature>
<keyword evidence="2" id="KW-1003">Cell membrane</keyword>
<dbReference type="Pfam" id="PF00892">
    <property type="entry name" value="EamA"/>
    <property type="match status" value="2"/>
</dbReference>
<comment type="subcellular location">
    <subcellularLocation>
        <location evidence="1">Cell membrane</location>
        <topology evidence="1">Multi-pass membrane protein</topology>
    </subcellularLocation>
</comment>
<feature type="transmembrane region" description="Helical" evidence="6">
    <location>
        <begin position="313"/>
        <end position="336"/>
    </location>
</feature>
<feature type="domain" description="EamA" evidence="7">
    <location>
        <begin position="193"/>
        <end position="327"/>
    </location>
</feature>
<dbReference type="InterPro" id="IPR050638">
    <property type="entry name" value="AA-Vitamin_Transporters"/>
</dbReference>
<feature type="domain" description="EamA" evidence="7">
    <location>
        <begin position="47"/>
        <end position="159"/>
    </location>
</feature>
<dbReference type="InterPro" id="IPR000620">
    <property type="entry name" value="EamA_dom"/>
</dbReference>
<feature type="transmembrane region" description="Helical" evidence="6">
    <location>
        <begin position="89"/>
        <end position="111"/>
    </location>
</feature>
<keyword evidence="3 6" id="KW-0812">Transmembrane</keyword>
<reference evidence="9" key="1">
    <citation type="submission" date="2017-08" db="EMBL/GenBank/DDBJ databases">
        <title>A dynamic microbial community with high functional redundancy inhabits the cold, oxic subseafloor aquifer.</title>
        <authorList>
            <person name="Tully B.J."/>
            <person name="Wheat C.G."/>
            <person name="Glazer B.T."/>
            <person name="Huber J.A."/>
        </authorList>
    </citation>
    <scope>NUCLEOTIDE SEQUENCE [LARGE SCALE GENOMIC DNA]</scope>
</reference>
<feature type="transmembrane region" description="Helical" evidence="6">
    <location>
        <begin position="256"/>
        <end position="277"/>
    </location>
</feature>
<dbReference type="SUPFAM" id="SSF103481">
    <property type="entry name" value="Multidrug resistance efflux transporter EmrE"/>
    <property type="match status" value="2"/>
</dbReference>
<evidence type="ECO:0000256" key="6">
    <source>
        <dbReference type="SAM" id="Phobius"/>
    </source>
</evidence>
<evidence type="ECO:0000256" key="5">
    <source>
        <dbReference type="ARBA" id="ARBA00023136"/>
    </source>
</evidence>
<dbReference type="PANTHER" id="PTHR32322">
    <property type="entry name" value="INNER MEMBRANE TRANSPORTER"/>
    <property type="match status" value="1"/>
</dbReference>
<keyword evidence="5 6" id="KW-0472">Membrane</keyword>
<name>A0A2A4YIE3_UNCAE</name>
<keyword evidence="4 6" id="KW-1133">Transmembrane helix</keyword>
<organism evidence="8 9">
    <name type="scientific">Aerophobetes bacterium</name>
    <dbReference type="NCBI Taxonomy" id="2030807"/>
    <lineage>
        <taxon>Bacteria</taxon>
        <taxon>Candidatus Aerophobota</taxon>
    </lineage>
</organism>
<feature type="transmembrane region" description="Helical" evidence="6">
    <location>
        <begin position="230"/>
        <end position="250"/>
    </location>
</feature>
<feature type="transmembrane region" description="Helical" evidence="6">
    <location>
        <begin position="117"/>
        <end position="136"/>
    </location>
</feature>
<dbReference type="Proteomes" id="UP000217838">
    <property type="component" value="Unassembled WGS sequence"/>
</dbReference>
<evidence type="ECO:0000259" key="7">
    <source>
        <dbReference type="Pfam" id="PF00892"/>
    </source>
</evidence>
<proteinExistence type="predicted"/>
<dbReference type="AlphaFoldDB" id="A0A2A4YIE3"/>
<evidence type="ECO:0000256" key="2">
    <source>
        <dbReference type="ARBA" id="ARBA00022475"/>
    </source>
</evidence>